<dbReference type="Proteomes" id="UP001501175">
    <property type="component" value="Unassembled WGS sequence"/>
</dbReference>
<protein>
    <submittedName>
        <fullName evidence="2">Uncharacterized protein</fullName>
    </submittedName>
</protein>
<name>A0ABP8MVW4_9BACT</name>
<feature type="coiled-coil region" evidence="1">
    <location>
        <begin position="6"/>
        <end position="40"/>
    </location>
</feature>
<keyword evidence="3" id="KW-1185">Reference proteome</keyword>
<reference evidence="3" key="1">
    <citation type="journal article" date="2019" name="Int. J. Syst. Evol. Microbiol.">
        <title>The Global Catalogue of Microorganisms (GCM) 10K type strain sequencing project: providing services to taxonomists for standard genome sequencing and annotation.</title>
        <authorList>
            <consortium name="The Broad Institute Genomics Platform"/>
            <consortium name="The Broad Institute Genome Sequencing Center for Infectious Disease"/>
            <person name="Wu L."/>
            <person name="Ma J."/>
        </authorList>
    </citation>
    <scope>NUCLEOTIDE SEQUENCE [LARGE SCALE GENOMIC DNA]</scope>
    <source>
        <strain evidence="3">JCM 17927</strain>
    </source>
</reference>
<gene>
    <name evidence="2" type="ORF">GCM10023189_23770</name>
</gene>
<sequence length="85" mass="9826">MNSEEKIELQVRMATLEKKMADINRTINRLESDLQSVQETEEDGSLRAIQEANIESMMIIQQKMLAHVMELYQQAIDESKREEGG</sequence>
<evidence type="ECO:0000313" key="3">
    <source>
        <dbReference type="Proteomes" id="UP001501175"/>
    </source>
</evidence>
<comment type="caution">
    <text evidence="2">The sequence shown here is derived from an EMBL/GenBank/DDBJ whole genome shotgun (WGS) entry which is preliminary data.</text>
</comment>
<dbReference type="RefSeq" id="WP_345243738.1">
    <property type="nucleotide sequence ID" value="NZ_BAABHD010000027.1"/>
</dbReference>
<keyword evidence="1" id="KW-0175">Coiled coil</keyword>
<organism evidence="2 3">
    <name type="scientific">Nibrella saemangeumensis</name>
    <dbReference type="NCBI Taxonomy" id="1084526"/>
    <lineage>
        <taxon>Bacteria</taxon>
        <taxon>Pseudomonadati</taxon>
        <taxon>Bacteroidota</taxon>
        <taxon>Cytophagia</taxon>
        <taxon>Cytophagales</taxon>
        <taxon>Spirosomataceae</taxon>
        <taxon>Nibrella</taxon>
    </lineage>
</organism>
<evidence type="ECO:0000256" key="1">
    <source>
        <dbReference type="SAM" id="Coils"/>
    </source>
</evidence>
<accession>A0ABP8MVW4</accession>
<proteinExistence type="predicted"/>
<dbReference type="EMBL" id="BAABHD010000027">
    <property type="protein sequence ID" value="GAA4455674.1"/>
    <property type="molecule type" value="Genomic_DNA"/>
</dbReference>
<evidence type="ECO:0000313" key="2">
    <source>
        <dbReference type="EMBL" id="GAA4455674.1"/>
    </source>
</evidence>